<keyword evidence="2" id="KW-0812">Transmembrane</keyword>
<reference evidence="3 4" key="1">
    <citation type="submission" date="2022-11" db="EMBL/GenBank/DDBJ databases">
        <title>Haliovirga abyssi gen. nov., sp. nov., a mesophilic fermentative bacterium isolated from the Iheya North hydrothermal field and the proposal of Haliovirgaceae fam. nov.</title>
        <authorList>
            <person name="Miyazaki U."/>
            <person name="Tame A."/>
            <person name="Miyazaki J."/>
            <person name="Takai K."/>
            <person name="Sawayama S."/>
            <person name="Kitajima M."/>
            <person name="Okamoto A."/>
            <person name="Nakagawa S."/>
        </authorList>
    </citation>
    <scope>NUCLEOTIDE SEQUENCE [LARGE SCALE GENOMIC DNA]</scope>
    <source>
        <strain evidence="3 4">IC12</strain>
    </source>
</reference>
<evidence type="ECO:0000256" key="2">
    <source>
        <dbReference type="SAM" id="Phobius"/>
    </source>
</evidence>
<evidence type="ECO:0000256" key="1">
    <source>
        <dbReference type="SAM" id="Coils"/>
    </source>
</evidence>
<keyword evidence="4" id="KW-1185">Reference proteome</keyword>
<feature type="coiled-coil region" evidence="1">
    <location>
        <begin position="36"/>
        <end position="63"/>
    </location>
</feature>
<evidence type="ECO:0000313" key="3">
    <source>
        <dbReference type="EMBL" id="BDU49777.1"/>
    </source>
</evidence>
<accession>A0AAU9DEL0</accession>
<dbReference type="EMBL" id="AP027059">
    <property type="protein sequence ID" value="BDU49777.1"/>
    <property type="molecule type" value="Genomic_DNA"/>
</dbReference>
<protein>
    <recommendedName>
        <fullName evidence="5">Type II secretion system protein GspC N-terminal domain-containing protein</fullName>
    </recommendedName>
</protein>
<dbReference type="KEGG" id="haby:HLVA_03460"/>
<proteinExistence type="predicted"/>
<gene>
    <name evidence="3" type="ORF">HLVA_03460</name>
</gene>
<sequence>MNKSQIRKMKKYIYIFILLSILNLIIELSPINKSNVLDIKKTKENIKKIKKKLENKTENFNIKAINISSDKILIKDIKKIKENNFFLKSTNIKNKKEVQEELKLPLDLLAISEQGDKSKILVRYMGQTYILGEGEKIASRYKVKKISGDKVIFEYNNSEYIIKFEK</sequence>
<keyword evidence="2" id="KW-1133">Transmembrane helix</keyword>
<organism evidence="3 4">
    <name type="scientific">Haliovirga abyssi</name>
    <dbReference type="NCBI Taxonomy" id="2996794"/>
    <lineage>
        <taxon>Bacteria</taxon>
        <taxon>Fusobacteriati</taxon>
        <taxon>Fusobacteriota</taxon>
        <taxon>Fusobacteriia</taxon>
        <taxon>Fusobacteriales</taxon>
        <taxon>Haliovirgaceae</taxon>
        <taxon>Haliovirga</taxon>
    </lineage>
</organism>
<dbReference type="RefSeq" id="WP_307904721.1">
    <property type="nucleotide sequence ID" value="NZ_AP027059.1"/>
</dbReference>
<dbReference type="Proteomes" id="UP001321582">
    <property type="component" value="Chromosome"/>
</dbReference>
<keyword evidence="2" id="KW-0472">Membrane</keyword>
<evidence type="ECO:0008006" key="5">
    <source>
        <dbReference type="Google" id="ProtNLM"/>
    </source>
</evidence>
<keyword evidence="1" id="KW-0175">Coiled coil</keyword>
<feature type="transmembrane region" description="Helical" evidence="2">
    <location>
        <begin position="12"/>
        <end position="31"/>
    </location>
</feature>
<dbReference type="AlphaFoldDB" id="A0AAU9DEL0"/>
<name>A0AAU9DEL0_9FUSO</name>
<evidence type="ECO:0000313" key="4">
    <source>
        <dbReference type="Proteomes" id="UP001321582"/>
    </source>
</evidence>